<dbReference type="GO" id="GO:0016094">
    <property type="term" value="P:polyprenol biosynthetic process"/>
    <property type="evidence" value="ECO:0007669"/>
    <property type="project" value="TreeGrafter"/>
</dbReference>
<comment type="cofactor">
    <cofactor evidence="2">
        <name>Mg(2+)</name>
        <dbReference type="ChEBI" id="CHEBI:18420"/>
    </cofactor>
    <text evidence="2">Binds 2 magnesium ions per subunit.</text>
</comment>
<sequence>MNEPHAPAPATVAIITDGNGRWAQQRGLPVWEGHRAGAENVRSRLRDAAELGIEQLSIYAFSTENWTRDDDEIAALMGLMRLYIEHETPTLHAEGVRMRFIGRRTAPVPRDVVELMSWAERLTQHNRRITFFIPFNYGGRAEIVDAARSFTGTTEAEFAAQLYAPELRPPEVVIRTGGERRISNYLIWHIATSQLVFRDELWPDFTREALLDALAACPRPA</sequence>
<dbReference type="eggNOG" id="COG0020">
    <property type="taxonomic scope" value="Bacteria"/>
</dbReference>
<proteinExistence type="inferred from homology"/>
<name>D3F3B2_CONWI</name>
<dbReference type="HAMAP" id="MF_01139">
    <property type="entry name" value="ISPT"/>
    <property type="match status" value="1"/>
</dbReference>
<feature type="binding site" evidence="2">
    <location>
        <begin position="181"/>
        <end position="183"/>
    </location>
    <ligand>
        <name>substrate</name>
    </ligand>
</feature>
<keyword evidence="4" id="KW-1185">Reference proteome</keyword>
<feature type="binding site" evidence="2">
    <location>
        <position position="175"/>
    </location>
    <ligand>
        <name>substrate</name>
    </ligand>
</feature>
<protein>
    <recommendedName>
        <fullName evidence="2">Isoprenyl transferase</fullName>
        <ecNumber evidence="2">2.5.1.-</ecNumber>
    </recommendedName>
</protein>
<feature type="active site" description="Proton acceptor" evidence="2">
    <location>
        <position position="65"/>
    </location>
</feature>
<dbReference type="HOGENOM" id="CLU_038505_1_2_11"/>
<reference evidence="4" key="2">
    <citation type="submission" date="2010-01" db="EMBL/GenBank/DDBJ databases">
        <title>The complete genome of Conexibacter woesei DSM 14684.</title>
        <authorList>
            <consortium name="US DOE Joint Genome Institute (JGI-PGF)"/>
            <person name="Lucas S."/>
            <person name="Copeland A."/>
            <person name="Lapidus A."/>
            <person name="Glavina del Rio T."/>
            <person name="Dalin E."/>
            <person name="Tice H."/>
            <person name="Bruce D."/>
            <person name="Goodwin L."/>
            <person name="Pitluck S."/>
            <person name="Kyrpides N."/>
            <person name="Mavromatis K."/>
            <person name="Ivanova N."/>
            <person name="Mikhailova N."/>
            <person name="Chertkov O."/>
            <person name="Brettin T."/>
            <person name="Detter J.C."/>
            <person name="Han C."/>
            <person name="Larimer F."/>
            <person name="Land M."/>
            <person name="Hauser L."/>
            <person name="Markowitz V."/>
            <person name="Cheng J.-F."/>
            <person name="Hugenholtz P."/>
            <person name="Woyke T."/>
            <person name="Wu D."/>
            <person name="Pukall R."/>
            <person name="Steenblock K."/>
            <person name="Schneider S."/>
            <person name="Klenk H.-P."/>
            <person name="Eisen J.A."/>
        </authorList>
    </citation>
    <scope>NUCLEOTIDE SEQUENCE [LARGE SCALE GENOMIC DNA]</scope>
    <source>
        <strain evidence="4">DSM 14684 / CIP 108061 / JCM 11494 / NBRC 100937 / ID131577</strain>
    </source>
</reference>
<dbReference type="RefSeq" id="WP_012933443.1">
    <property type="nucleotide sequence ID" value="NC_013739.1"/>
</dbReference>
<comment type="caution">
    <text evidence="2">Lacks conserved residue(s) required for the propagation of feature annotation.</text>
</comment>
<feature type="binding site" evidence="2">
    <location>
        <position position="66"/>
    </location>
    <ligand>
        <name>substrate</name>
    </ligand>
</feature>
<dbReference type="Proteomes" id="UP000008229">
    <property type="component" value="Chromosome"/>
</dbReference>
<dbReference type="SUPFAM" id="SSF64005">
    <property type="entry name" value="Undecaprenyl diphosphate synthase"/>
    <property type="match status" value="1"/>
</dbReference>
<dbReference type="Pfam" id="PF01255">
    <property type="entry name" value="Prenyltransf"/>
    <property type="match status" value="1"/>
</dbReference>
<dbReference type="PANTHER" id="PTHR10291">
    <property type="entry name" value="DEHYDRODOLICHYL DIPHOSPHATE SYNTHASE FAMILY MEMBER"/>
    <property type="match status" value="1"/>
</dbReference>
<dbReference type="OrthoDB" id="4191603at2"/>
<evidence type="ECO:0000313" key="3">
    <source>
        <dbReference type="EMBL" id="ADB50392.1"/>
    </source>
</evidence>
<dbReference type="PROSITE" id="PS01066">
    <property type="entry name" value="UPP_SYNTHASE"/>
    <property type="match status" value="1"/>
</dbReference>
<dbReference type="Gene3D" id="3.40.1180.10">
    <property type="entry name" value="Decaprenyl diphosphate synthase-like"/>
    <property type="match status" value="1"/>
</dbReference>
<dbReference type="GO" id="GO:0000287">
    <property type="term" value="F:magnesium ion binding"/>
    <property type="evidence" value="ECO:0007669"/>
    <property type="project" value="UniProtKB-UniRule"/>
</dbReference>
<dbReference type="KEGG" id="cwo:Cwoe_1966"/>
<dbReference type="EC" id="2.5.1.-" evidence="2"/>
<feature type="binding site" evidence="2">
    <location>
        <position position="34"/>
    </location>
    <ligand>
        <name>substrate</name>
    </ligand>
</feature>
<keyword evidence="2" id="KW-0479">Metal-binding</keyword>
<evidence type="ECO:0000313" key="4">
    <source>
        <dbReference type="Proteomes" id="UP000008229"/>
    </source>
</evidence>
<comment type="similarity">
    <text evidence="2">Belongs to the UPP synthase family.</text>
</comment>
<feature type="binding site" evidence="2">
    <location>
        <position position="68"/>
    </location>
    <ligand>
        <name>substrate</name>
    </ligand>
</feature>
<feature type="binding site" evidence="2">
    <location>
        <begin position="62"/>
        <end position="64"/>
    </location>
    <ligand>
        <name>substrate</name>
    </ligand>
</feature>
<dbReference type="STRING" id="469383.Cwoe_1966"/>
<accession>D3F3B2</accession>
<organism evidence="3 4">
    <name type="scientific">Conexibacter woesei (strain DSM 14684 / CCUG 47730 / CIP 108061 / JCM 11494 / NBRC 100937 / ID131577)</name>
    <dbReference type="NCBI Taxonomy" id="469383"/>
    <lineage>
        <taxon>Bacteria</taxon>
        <taxon>Bacillati</taxon>
        <taxon>Actinomycetota</taxon>
        <taxon>Thermoleophilia</taxon>
        <taxon>Solirubrobacterales</taxon>
        <taxon>Conexibacteraceae</taxon>
        <taxon>Conexibacter</taxon>
    </lineage>
</organism>
<reference evidence="3 4" key="1">
    <citation type="journal article" date="2010" name="Stand. Genomic Sci.">
        <title>Complete genome sequence of Conexibacter woesei type strain (ID131577).</title>
        <authorList>
            <person name="Pukall R."/>
            <person name="Lapidus A."/>
            <person name="Glavina Del Rio T."/>
            <person name="Copeland A."/>
            <person name="Tice H."/>
            <person name="Cheng J.-F."/>
            <person name="Lucas S."/>
            <person name="Chen F."/>
            <person name="Nolan M."/>
            <person name="Bruce D."/>
            <person name="Goodwin L."/>
            <person name="Pitluck S."/>
            <person name="Mavromatis K."/>
            <person name="Ivanova N."/>
            <person name="Ovchinnikova G."/>
            <person name="Pati A."/>
            <person name="Chen A."/>
            <person name="Palaniappan K."/>
            <person name="Land M."/>
            <person name="Hauser L."/>
            <person name="Chang Y.-J."/>
            <person name="Jeffries C.D."/>
            <person name="Chain P."/>
            <person name="Meincke L."/>
            <person name="Sims D."/>
            <person name="Brettin T."/>
            <person name="Detter J.C."/>
            <person name="Rohde M."/>
            <person name="Goeker M."/>
            <person name="Bristow J."/>
            <person name="Eisen J.A."/>
            <person name="Markowitz V."/>
            <person name="Kyrpides N.C."/>
            <person name="Klenk H.-P."/>
            <person name="Hugenholtz P."/>
        </authorList>
    </citation>
    <scope>NUCLEOTIDE SEQUENCE [LARGE SCALE GENOMIC DNA]</scope>
    <source>
        <strain evidence="4">DSM 14684 / CIP 108061 / JCM 11494 / NBRC 100937 / ID131577</strain>
    </source>
</reference>
<feature type="binding site" evidence="2">
    <location>
        <position position="22"/>
    </location>
    <ligand>
        <name>substrate</name>
    </ligand>
</feature>
<feature type="active site" evidence="2">
    <location>
        <position position="17"/>
    </location>
</feature>
<keyword evidence="1 2" id="KW-0808">Transferase</keyword>
<evidence type="ECO:0000256" key="2">
    <source>
        <dbReference type="HAMAP-Rule" id="MF_01139"/>
    </source>
</evidence>
<comment type="subunit">
    <text evidence="2">Homodimer.</text>
</comment>
<comment type="function">
    <text evidence="2">Catalyzes the condensation of isopentenyl diphosphate (IPP) with allylic pyrophosphates generating different type of terpenoids.</text>
</comment>
<feature type="binding site" evidence="2">
    <location>
        <begin position="18"/>
        <end position="21"/>
    </location>
    <ligand>
        <name>substrate</name>
    </ligand>
</feature>
<feature type="binding site" evidence="2">
    <location>
        <position position="17"/>
    </location>
    <ligand>
        <name>Mg(2+)</name>
        <dbReference type="ChEBI" id="CHEBI:18420"/>
    </ligand>
</feature>
<dbReference type="InterPro" id="IPR001441">
    <property type="entry name" value="UPP_synth-like"/>
</dbReference>
<dbReference type="InterPro" id="IPR036424">
    <property type="entry name" value="UPP_synth-like_sf"/>
</dbReference>
<dbReference type="AlphaFoldDB" id="D3F3B2"/>
<evidence type="ECO:0000256" key="1">
    <source>
        <dbReference type="ARBA" id="ARBA00022679"/>
    </source>
</evidence>
<dbReference type="CDD" id="cd00475">
    <property type="entry name" value="Cis_IPPS"/>
    <property type="match status" value="1"/>
</dbReference>
<dbReference type="EMBL" id="CP001854">
    <property type="protein sequence ID" value="ADB50392.1"/>
    <property type="molecule type" value="Genomic_DNA"/>
</dbReference>
<dbReference type="InterPro" id="IPR018520">
    <property type="entry name" value="UPP_synth-like_CS"/>
</dbReference>
<keyword evidence="2" id="KW-0460">Magnesium</keyword>
<gene>
    <name evidence="3" type="ordered locus">Cwoe_1966</name>
</gene>
<dbReference type="PANTHER" id="PTHR10291:SF0">
    <property type="entry name" value="DEHYDRODOLICHYL DIPHOSPHATE SYNTHASE 2"/>
    <property type="match status" value="1"/>
</dbReference>
<dbReference type="GO" id="GO:0045547">
    <property type="term" value="F:ditrans,polycis-polyprenyl diphosphate synthase [(2E,6E)-farnesyl diphosphate specific] activity"/>
    <property type="evidence" value="ECO:0007669"/>
    <property type="project" value="TreeGrafter"/>
</dbReference>
<dbReference type="NCBIfam" id="TIGR00055">
    <property type="entry name" value="uppS"/>
    <property type="match status" value="1"/>
</dbReference>